<sequence length="80" mass="8854">MNFQSYDLAFEIFGLLWVGGGGLLMYRHPTWCAKVNERFGFRRGMTPGFQKFIKALGIVEMVLAALGAISVVSMTVLGVH</sequence>
<dbReference type="AlphaFoldDB" id="A0AAU7DIH9"/>
<accession>A0AAU7DIH9</accession>
<dbReference type="EMBL" id="CP121196">
    <property type="protein sequence ID" value="XBH16892.1"/>
    <property type="molecule type" value="Genomic_DNA"/>
</dbReference>
<keyword evidence="1" id="KW-0812">Transmembrane</keyword>
<proteinExistence type="predicted"/>
<dbReference type="RefSeq" id="WP_348262122.1">
    <property type="nucleotide sequence ID" value="NZ_CP121196.1"/>
</dbReference>
<evidence type="ECO:0008006" key="3">
    <source>
        <dbReference type="Google" id="ProtNLM"/>
    </source>
</evidence>
<gene>
    <name evidence="2" type="ORF">P8935_20240</name>
</gene>
<feature type="transmembrane region" description="Helical" evidence="1">
    <location>
        <begin position="52"/>
        <end position="77"/>
    </location>
</feature>
<reference evidence="2" key="1">
    <citation type="submission" date="2023-03" db="EMBL/GenBank/DDBJ databases">
        <title>Edaphobacter sp.</title>
        <authorList>
            <person name="Huber K.J."/>
            <person name="Papendorf J."/>
            <person name="Pilke C."/>
            <person name="Bunk B."/>
            <person name="Sproeer C."/>
            <person name="Pester M."/>
        </authorList>
    </citation>
    <scope>NUCLEOTIDE SEQUENCE</scope>
    <source>
        <strain evidence="2">DSM 110680</strain>
    </source>
</reference>
<organism evidence="2">
    <name type="scientific">Telmatobacter sp. DSM 110680</name>
    <dbReference type="NCBI Taxonomy" id="3036704"/>
    <lineage>
        <taxon>Bacteria</taxon>
        <taxon>Pseudomonadati</taxon>
        <taxon>Acidobacteriota</taxon>
        <taxon>Terriglobia</taxon>
        <taxon>Terriglobales</taxon>
        <taxon>Acidobacteriaceae</taxon>
        <taxon>Telmatobacter</taxon>
    </lineage>
</organism>
<evidence type="ECO:0000256" key="1">
    <source>
        <dbReference type="SAM" id="Phobius"/>
    </source>
</evidence>
<protein>
    <recommendedName>
        <fullName evidence="3">Copper resistance protein D</fullName>
    </recommendedName>
</protein>
<keyword evidence="1" id="KW-1133">Transmembrane helix</keyword>
<name>A0AAU7DIH9_9BACT</name>
<feature type="transmembrane region" description="Helical" evidence="1">
    <location>
        <begin position="6"/>
        <end position="26"/>
    </location>
</feature>
<evidence type="ECO:0000313" key="2">
    <source>
        <dbReference type="EMBL" id="XBH16892.1"/>
    </source>
</evidence>
<keyword evidence="1" id="KW-0472">Membrane</keyword>